<dbReference type="Pfam" id="PF00126">
    <property type="entry name" value="HTH_1"/>
    <property type="match status" value="1"/>
</dbReference>
<dbReference type="InterPro" id="IPR000847">
    <property type="entry name" value="LysR_HTH_N"/>
</dbReference>
<accession>A0A1Q2GU36</accession>
<reference evidence="7 8" key="1">
    <citation type="submission" date="2017-02" db="EMBL/GenBank/DDBJ databases">
        <title>Complete genome sequence of the cold-active Pseudoalteromonas aliena strain EH1 isolated from Arctic seawater.</title>
        <authorList>
            <person name="Kim E."/>
            <person name="Heo E."/>
            <person name="Kim H."/>
            <person name="Kim D."/>
        </authorList>
    </citation>
    <scope>NUCLEOTIDE SEQUENCE [LARGE SCALE GENOMIC DNA]</scope>
    <source>
        <strain evidence="7 8">EH1</strain>
    </source>
</reference>
<dbReference type="GO" id="GO:0003677">
    <property type="term" value="F:DNA binding"/>
    <property type="evidence" value="ECO:0007669"/>
    <property type="project" value="UniProtKB-KW"/>
</dbReference>
<evidence type="ECO:0000256" key="5">
    <source>
        <dbReference type="ARBA" id="ARBA00023163"/>
    </source>
</evidence>
<proteinExistence type="inferred from homology"/>
<feature type="domain" description="HTH lysR-type" evidence="6">
    <location>
        <begin position="5"/>
        <end position="62"/>
    </location>
</feature>
<dbReference type="GO" id="GO:0003700">
    <property type="term" value="F:DNA-binding transcription factor activity"/>
    <property type="evidence" value="ECO:0007669"/>
    <property type="project" value="InterPro"/>
</dbReference>
<dbReference type="Pfam" id="PF03466">
    <property type="entry name" value="LysR_substrate"/>
    <property type="match status" value="1"/>
</dbReference>
<keyword evidence="2" id="KW-0805">Transcription regulation</keyword>
<evidence type="ECO:0000256" key="4">
    <source>
        <dbReference type="ARBA" id="ARBA00023159"/>
    </source>
</evidence>
<dbReference type="Proteomes" id="UP000188243">
    <property type="component" value="Chromosome"/>
</dbReference>
<dbReference type="PANTHER" id="PTHR30293">
    <property type="entry name" value="TRANSCRIPTIONAL REGULATORY PROTEIN NAC-RELATED"/>
    <property type="match status" value="1"/>
</dbReference>
<sequence>MITNINYNHLYYFWQVSKHGSIAAASKVLNLTPQTVSSQITNLEQRLGKPLFIRQGRGLQLTEFGHVTQQYTNDMFAIAHEWLETTQGDTTQYSRTLKVGISDVLPKSLVSKWLAPLINNDRITNLQCIDGQQDELLAQMAIHKIDLVLADKPLDTTLPFKAFCHEIGKSQIALFGNETWYSQLYKQFPQSLNNKPLVLPAKESPVARAMYYWLQEQGIEMSIVGHVDDSALMKALGEQGFGIFPAPILVRAEVERHYDVSYIGTIDNVYQHYYAFTPDRLIKDSIYDEFIKHAQIT</sequence>
<dbReference type="SUPFAM" id="SSF46785">
    <property type="entry name" value="Winged helix' DNA-binding domain"/>
    <property type="match status" value="1"/>
</dbReference>
<keyword evidence="4" id="KW-0010">Activator</keyword>
<evidence type="ECO:0000259" key="6">
    <source>
        <dbReference type="PROSITE" id="PS50931"/>
    </source>
</evidence>
<dbReference type="NCBIfam" id="NF008284">
    <property type="entry name" value="PRK11062.1"/>
    <property type="match status" value="1"/>
</dbReference>
<evidence type="ECO:0000256" key="3">
    <source>
        <dbReference type="ARBA" id="ARBA00023125"/>
    </source>
</evidence>
<dbReference type="PROSITE" id="PS50931">
    <property type="entry name" value="HTH_LYSR"/>
    <property type="match status" value="1"/>
</dbReference>
<name>A0A1Q2GU36_9GAMM</name>
<dbReference type="KEGG" id="paln:B0W48_01710"/>
<dbReference type="InterPro" id="IPR036388">
    <property type="entry name" value="WH-like_DNA-bd_sf"/>
</dbReference>
<evidence type="ECO:0000313" key="8">
    <source>
        <dbReference type="Proteomes" id="UP000188243"/>
    </source>
</evidence>
<dbReference type="Gene3D" id="1.10.10.10">
    <property type="entry name" value="Winged helix-like DNA-binding domain superfamily/Winged helix DNA-binding domain"/>
    <property type="match status" value="1"/>
</dbReference>
<evidence type="ECO:0000313" key="7">
    <source>
        <dbReference type="EMBL" id="AQP98625.1"/>
    </source>
</evidence>
<evidence type="ECO:0000256" key="2">
    <source>
        <dbReference type="ARBA" id="ARBA00023015"/>
    </source>
</evidence>
<dbReference type="InterPro" id="IPR005119">
    <property type="entry name" value="LysR_subst-bd"/>
</dbReference>
<dbReference type="EMBL" id="CP019628">
    <property type="protein sequence ID" value="AQP98625.1"/>
    <property type="molecule type" value="Genomic_DNA"/>
</dbReference>
<gene>
    <name evidence="7" type="ORF">B0W48_01710</name>
</gene>
<organism evidence="7 8">
    <name type="scientific">Pseudoalteromonas aliena</name>
    <dbReference type="NCBI Taxonomy" id="247523"/>
    <lineage>
        <taxon>Bacteria</taxon>
        <taxon>Pseudomonadati</taxon>
        <taxon>Pseudomonadota</taxon>
        <taxon>Gammaproteobacteria</taxon>
        <taxon>Alteromonadales</taxon>
        <taxon>Pseudoalteromonadaceae</taxon>
        <taxon>Pseudoalteromonas</taxon>
    </lineage>
</organism>
<evidence type="ECO:0000256" key="1">
    <source>
        <dbReference type="ARBA" id="ARBA00009437"/>
    </source>
</evidence>
<protein>
    <submittedName>
        <fullName evidence="7">Transcriptional activator NhaR</fullName>
    </submittedName>
</protein>
<comment type="similarity">
    <text evidence="1">Belongs to the LysR transcriptional regulatory family.</text>
</comment>
<dbReference type="RefSeq" id="WP_077535351.1">
    <property type="nucleotide sequence ID" value="NZ_CANLYY010000020.1"/>
</dbReference>
<dbReference type="STRING" id="247523.B0W48_01710"/>
<dbReference type="InterPro" id="IPR036390">
    <property type="entry name" value="WH_DNA-bd_sf"/>
</dbReference>
<keyword evidence="3" id="KW-0238">DNA-binding</keyword>
<dbReference type="Gene3D" id="3.40.190.290">
    <property type="match status" value="1"/>
</dbReference>
<dbReference type="GO" id="GO:2000142">
    <property type="term" value="P:regulation of DNA-templated transcription initiation"/>
    <property type="evidence" value="ECO:0007669"/>
    <property type="project" value="TreeGrafter"/>
</dbReference>
<dbReference type="AlphaFoldDB" id="A0A1Q2GU36"/>
<dbReference type="SUPFAM" id="SSF53850">
    <property type="entry name" value="Periplasmic binding protein-like II"/>
    <property type="match status" value="1"/>
</dbReference>
<keyword evidence="5" id="KW-0804">Transcription</keyword>
<dbReference type="PANTHER" id="PTHR30293:SF2">
    <property type="entry name" value="TRANSCRIPTIONAL ACTIVATOR PROTEIN NHAR"/>
    <property type="match status" value="1"/>
</dbReference>